<evidence type="ECO:0000259" key="10">
    <source>
        <dbReference type="Pfam" id="PF20238"/>
    </source>
</evidence>
<dbReference type="EMBL" id="QJNS01000009">
    <property type="protein sequence ID" value="RYO94564.1"/>
    <property type="molecule type" value="Genomic_DNA"/>
</dbReference>
<comment type="caution">
    <text evidence="11">The sequence shown here is derived from an EMBL/GenBank/DDBJ whole genome shotgun (WGS) entry which is preliminary data.</text>
</comment>
<evidence type="ECO:0000256" key="1">
    <source>
        <dbReference type="ARBA" id="ARBA00004609"/>
    </source>
</evidence>
<keyword evidence="12" id="KW-1185">Reference proteome</keyword>
<protein>
    <recommendedName>
        <fullName evidence="10">Copper acquisition factor BIM1-like domain-containing protein</fullName>
    </recommendedName>
</protein>
<dbReference type="PANTHER" id="PTHR34992">
    <property type="entry name" value="HYPHAL ANASTAMOSIS-7 PROTEIN"/>
    <property type="match status" value="1"/>
</dbReference>
<reference evidence="11 12" key="1">
    <citation type="submission" date="2018-06" db="EMBL/GenBank/DDBJ databases">
        <title>Complete Genomes of Monosporascus.</title>
        <authorList>
            <person name="Robinson A.J."/>
            <person name="Natvig D.O."/>
        </authorList>
    </citation>
    <scope>NUCLEOTIDE SEQUENCE [LARGE SCALE GENOMIC DNA]</scope>
    <source>
        <strain evidence="11 12">CBS 609.92</strain>
    </source>
</reference>
<keyword evidence="9" id="KW-0812">Transmembrane</keyword>
<organism evidence="11 12">
    <name type="scientific">Monosporascus cannonballus</name>
    <dbReference type="NCBI Taxonomy" id="155416"/>
    <lineage>
        <taxon>Eukaryota</taxon>
        <taxon>Fungi</taxon>
        <taxon>Dikarya</taxon>
        <taxon>Ascomycota</taxon>
        <taxon>Pezizomycotina</taxon>
        <taxon>Sordariomycetes</taxon>
        <taxon>Xylariomycetidae</taxon>
        <taxon>Xylariales</taxon>
        <taxon>Xylariales incertae sedis</taxon>
        <taxon>Monosporascus</taxon>
    </lineage>
</organism>
<keyword evidence="7" id="KW-0449">Lipoprotein</keyword>
<dbReference type="Pfam" id="PF20238">
    <property type="entry name" value="BIM1-like_dom"/>
    <property type="match status" value="1"/>
</dbReference>
<evidence type="ECO:0000256" key="3">
    <source>
        <dbReference type="ARBA" id="ARBA00022622"/>
    </source>
</evidence>
<keyword evidence="2" id="KW-1003">Cell membrane</keyword>
<keyword evidence="5 9" id="KW-0472">Membrane</keyword>
<keyword evidence="4" id="KW-0732">Signal</keyword>
<evidence type="ECO:0000313" key="12">
    <source>
        <dbReference type="Proteomes" id="UP000294003"/>
    </source>
</evidence>
<feature type="domain" description="Copper acquisition factor BIM1-like" evidence="10">
    <location>
        <begin position="33"/>
        <end position="179"/>
    </location>
</feature>
<evidence type="ECO:0000256" key="8">
    <source>
        <dbReference type="SAM" id="MobiDB-lite"/>
    </source>
</evidence>
<dbReference type="InterPro" id="IPR046530">
    <property type="entry name" value="BIM1-like_dom"/>
</dbReference>
<keyword evidence="3" id="KW-0336">GPI-anchor</keyword>
<name>A0ABY0HIZ5_9PEZI</name>
<dbReference type="PANTHER" id="PTHR34992:SF5">
    <property type="entry name" value="ANCHORED PROTEIN, PUTATIVE (AFU_ORTHOLOGUE AFUA_6G02800)-RELATED"/>
    <property type="match status" value="1"/>
</dbReference>
<keyword evidence="9" id="KW-1133">Transmembrane helix</keyword>
<proteinExistence type="predicted"/>
<dbReference type="InterPro" id="IPR046936">
    <property type="entry name" value="BIM1-like"/>
</dbReference>
<dbReference type="CDD" id="cd21176">
    <property type="entry name" value="LPMO_auxiliary-like"/>
    <property type="match status" value="1"/>
</dbReference>
<keyword evidence="6" id="KW-0325">Glycoprotein</keyword>
<evidence type="ECO:0000256" key="7">
    <source>
        <dbReference type="ARBA" id="ARBA00023288"/>
    </source>
</evidence>
<evidence type="ECO:0000256" key="6">
    <source>
        <dbReference type="ARBA" id="ARBA00023180"/>
    </source>
</evidence>
<feature type="transmembrane region" description="Helical" evidence="9">
    <location>
        <begin position="224"/>
        <end position="246"/>
    </location>
</feature>
<accession>A0ABY0HIZ5</accession>
<evidence type="ECO:0000313" key="11">
    <source>
        <dbReference type="EMBL" id="RYO94564.1"/>
    </source>
</evidence>
<feature type="region of interest" description="Disordered" evidence="8">
    <location>
        <begin position="188"/>
        <end position="211"/>
    </location>
</feature>
<evidence type="ECO:0000256" key="5">
    <source>
        <dbReference type="ARBA" id="ARBA00023136"/>
    </source>
</evidence>
<evidence type="ECO:0000256" key="9">
    <source>
        <dbReference type="SAM" id="Phobius"/>
    </source>
</evidence>
<comment type="subcellular location">
    <subcellularLocation>
        <location evidence="1">Cell membrane</location>
        <topology evidence="1">Lipid-anchor</topology>
        <topology evidence="1">GPI-anchor</topology>
    </subcellularLocation>
</comment>
<sequence>MKFNELSYLAVLTGGRLASGQEVHGEGVEGTEMGPVAFLWPADRPWSAEADNIAPCGSAGGPTNRTDFPLSQGSVSLSIADDAWNVAFSIAYDNNPTAQSDFTQQVVDNVTAIEPGHQCYKVADIPNTVEPGTNATIQLEYWSSMGDELGGRNQSFYACADITFVETKDFDVQVPCFNVKASEFNLPKDDEDKDSASAEPSATGEVNAESSGDFASGLTSGAKAGIAVGVIVASLAIVGAVAFAVLRKRKSAPVDHERAIPASKGMAEVASVNSRN</sequence>
<gene>
    <name evidence="11" type="ORF">DL762_000456</name>
</gene>
<evidence type="ECO:0000256" key="2">
    <source>
        <dbReference type="ARBA" id="ARBA00022475"/>
    </source>
</evidence>
<evidence type="ECO:0000256" key="4">
    <source>
        <dbReference type="ARBA" id="ARBA00022729"/>
    </source>
</evidence>
<dbReference type="Proteomes" id="UP000294003">
    <property type="component" value="Unassembled WGS sequence"/>
</dbReference>